<keyword evidence="2 4" id="KW-0808">Transferase</keyword>
<dbReference type="PANTHER" id="PTHR43861:SF1">
    <property type="entry name" value="TRANS-ACONITATE 2-METHYLTRANSFERASE"/>
    <property type="match status" value="1"/>
</dbReference>
<dbReference type="InterPro" id="IPR029063">
    <property type="entry name" value="SAM-dependent_MTases_sf"/>
</dbReference>
<dbReference type="Gene3D" id="2.20.25.110">
    <property type="entry name" value="S-adenosyl-L-methionine-dependent methyltransferases"/>
    <property type="match status" value="1"/>
</dbReference>
<dbReference type="Proteomes" id="UP000199444">
    <property type="component" value="Unassembled WGS sequence"/>
</dbReference>
<accession>A0A1H1B8C1</accession>
<feature type="domain" description="Methyltransferase" evidence="3">
    <location>
        <begin position="35"/>
        <end position="130"/>
    </location>
</feature>
<dbReference type="EMBL" id="FNKD01000002">
    <property type="protein sequence ID" value="SDQ48159.1"/>
    <property type="molecule type" value="Genomic_DNA"/>
</dbReference>
<evidence type="ECO:0000259" key="3">
    <source>
        <dbReference type="Pfam" id="PF13649"/>
    </source>
</evidence>
<dbReference type="GO" id="GO:0008168">
    <property type="term" value="F:methyltransferase activity"/>
    <property type="evidence" value="ECO:0007669"/>
    <property type="project" value="UniProtKB-KW"/>
</dbReference>
<dbReference type="RefSeq" id="WP_254788740.1">
    <property type="nucleotide sequence ID" value="NZ_FNKD01000002.1"/>
</dbReference>
<dbReference type="Gene3D" id="3.40.50.150">
    <property type="entry name" value="Vaccinia Virus protein VP39"/>
    <property type="match status" value="1"/>
</dbReference>
<dbReference type="SUPFAM" id="SSF53335">
    <property type="entry name" value="S-adenosyl-L-methionine-dependent methyltransferases"/>
    <property type="match status" value="1"/>
</dbReference>
<dbReference type="STRING" id="553311.SAMN05216231_1648"/>
<reference evidence="4 5" key="1">
    <citation type="submission" date="2016-10" db="EMBL/GenBank/DDBJ databases">
        <authorList>
            <person name="de Groot N.N."/>
        </authorList>
    </citation>
    <scope>NUCLEOTIDE SEQUENCE [LARGE SCALE GENOMIC DNA]</scope>
    <source>
        <strain evidence="4 5">CGMCC 1.10449</strain>
    </source>
</reference>
<keyword evidence="1 4" id="KW-0489">Methyltransferase</keyword>
<sequence length="246" mass="28549">MSTIYDRLMNDAPYDQWQSFTINIISQLGKTVETIVDLGCGTGQITTRLARKGYHMTGVDYSSDMLSYAEQRASMERLPVQWIHQDLNNLNGIINQDVAVSYCDVMNYVTQEDELRTVFQNVADSLKIGGLFIFDVHSLFHVEHNMVNQTFGEVNDDVSYIWFCSEGEEQGEMYHDLTFFVSDQEKYSRFDEFHHQRTYSIDFYARLLNDAGFEIKHLSGDFSLKNENINAESERMFIVAEKRSDK</sequence>
<name>A0A1H1B8C1_9BACI</name>
<dbReference type="AlphaFoldDB" id="A0A1H1B8C1"/>
<gene>
    <name evidence="4" type="ORF">SAMN05216231_1648</name>
</gene>
<proteinExistence type="predicted"/>
<keyword evidence="5" id="KW-1185">Reference proteome</keyword>
<dbReference type="InterPro" id="IPR041698">
    <property type="entry name" value="Methyltransf_25"/>
</dbReference>
<dbReference type="GO" id="GO:0032259">
    <property type="term" value="P:methylation"/>
    <property type="evidence" value="ECO:0007669"/>
    <property type="project" value="UniProtKB-KW"/>
</dbReference>
<evidence type="ECO:0000256" key="1">
    <source>
        <dbReference type="ARBA" id="ARBA00022603"/>
    </source>
</evidence>
<evidence type="ECO:0000256" key="2">
    <source>
        <dbReference type="ARBA" id="ARBA00022679"/>
    </source>
</evidence>
<dbReference type="PANTHER" id="PTHR43861">
    <property type="entry name" value="TRANS-ACONITATE 2-METHYLTRANSFERASE-RELATED"/>
    <property type="match status" value="1"/>
</dbReference>
<organism evidence="4 5">
    <name type="scientific">Virgibacillus salinus</name>
    <dbReference type="NCBI Taxonomy" id="553311"/>
    <lineage>
        <taxon>Bacteria</taxon>
        <taxon>Bacillati</taxon>
        <taxon>Bacillota</taxon>
        <taxon>Bacilli</taxon>
        <taxon>Bacillales</taxon>
        <taxon>Bacillaceae</taxon>
        <taxon>Virgibacillus</taxon>
    </lineage>
</organism>
<evidence type="ECO:0000313" key="5">
    <source>
        <dbReference type="Proteomes" id="UP000199444"/>
    </source>
</evidence>
<protein>
    <submittedName>
        <fullName evidence="4">Methyltransferase domain-containing protein</fullName>
    </submittedName>
</protein>
<evidence type="ECO:0000313" key="4">
    <source>
        <dbReference type="EMBL" id="SDQ48159.1"/>
    </source>
</evidence>
<dbReference type="CDD" id="cd02440">
    <property type="entry name" value="AdoMet_MTases"/>
    <property type="match status" value="1"/>
</dbReference>
<dbReference type="Pfam" id="PF13649">
    <property type="entry name" value="Methyltransf_25"/>
    <property type="match status" value="1"/>
</dbReference>